<dbReference type="SUPFAM" id="SSF51556">
    <property type="entry name" value="Metallo-dependent hydrolases"/>
    <property type="match status" value="1"/>
</dbReference>
<dbReference type="AlphaFoldDB" id="A0A418AMU1"/>
<dbReference type="Gene3D" id="3.20.20.140">
    <property type="entry name" value="Metal-dependent hydrolases"/>
    <property type="match status" value="1"/>
</dbReference>
<dbReference type="Pfam" id="PF04909">
    <property type="entry name" value="Amidohydro_2"/>
    <property type="match status" value="1"/>
</dbReference>
<dbReference type="GO" id="GO:0016787">
    <property type="term" value="F:hydrolase activity"/>
    <property type="evidence" value="ECO:0007669"/>
    <property type="project" value="InterPro"/>
</dbReference>
<evidence type="ECO:0000256" key="1">
    <source>
        <dbReference type="ARBA" id="ARBA00038310"/>
    </source>
</evidence>
<dbReference type="Proteomes" id="UP000285060">
    <property type="component" value="Unassembled WGS sequence"/>
</dbReference>
<reference evidence="3 4" key="1">
    <citation type="submission" date="2018-08" db="EMBL/GenBank/DDBJ databases">
        <title>Aphanomyces genome sequencing and annotation.</title>
        <authorList>
            <person name="Minardi D."/>
            <person name="Oidtmann B."/>
            <person name="Van Der Giezen M."/>
            <person name="Studholme D.J."/>
        </authorList>
    </citation>
    <scope>NUCLEOTIDE SEQUENCE [LARGE SCALE GENOMIC DNA]</scope>
    <source>
        <strain evidence="3 4">NJM0002</strain>
    </source>
</reference>
<evidence type="ECO:0000259" key="2">
    <source>
        <dbReference type="Pfam" id="PF04909"/>
    </source>
</evidence>
<dbReference type="PANTHER" id="PTHR43569">
    <property type="entry name" value="AMIDOHYDROLASE"/>
    <property type="match status" value="1"/>
</dbReference>
<dbReference type="VEuPathDB" id="FungiDB:H310_09274"/>
<dbReference type="PANTHER" id="PTHR43569:SF2">
    <property type="entry name" value="AMIDOHYDROLASE-RELATED DOMAIN-CONTAINING PROTEIN"/>
    <property type="match status" value="1"/>
</dbReference>
<proteinExistence type="inferred from homology"/>
<dbReference type="EMBL" id="QUSY01001051">
    <property type="protein sequence ID" value="RHY26260.1"/>
    <property type="molecule type" value="Genomic_DNA"/>
</dbReference>
<evidence type="ECO:0000313" key="4">
    <source>
        <dbReference type="Proteomes" id="UP000285060"/>
    </source>
</evidence>
<sequence length="340" mass="36712">MPLSLWRTTGNMGQASAAIGADIVDAHHHFYDTNEKHYSFLKSLGASPYLPEQYAEAVGELPISRSVHIDAMPDSGIAEVEWIESLIAAGRAPTVAAIVAAVNLAEEDVDAQLAAIVAASSKVRGVRFMVDYEGPFDGGKNATHIAVSRHGNDYIRDTSGPAQAFERGFALLAKHSLSFDLQCSPLQLDAAAALISRHPDVPVVVDHLGKVRHLALDGSDAETNKLAVWRAGMTKLAALPNVYVKLSMLGYVVPGWHEDAKKEAFVRDLVREVIGLFGVNRCMFASNWHQNGAAANADGVDATGPTMPELYASFHEWVSDFSEADRRALFAGTAAKFYRI</sequence>
<comment type="similarity">
    <text evidence="1">Belongs to the metallo-dependent hydrolases superfamily.</text>
</comment>
<organism evidence="3 4">
    <name type="scientific">Aphanomyces invadans</name>
    <dbReference type="NCBI Taxonomy" id="157072"/>
    <lineage>
        <taxon>Eukaryota</taxon>
        <taxon>Sar</taxon>
        <taxon>Stramenopiles</taxon>
        <taxon>Oomycota</taxon>
        <taxon>Saprolegniomycetes</taxon>
        <taxon>Saprolegniales</taxon>
        <taxon>Verrucalvaceae</taxon>
        <taxon>Aphanomyces</taxon>
    </lineage>
</organism>
<keyword evidence="4" id="KW-1185">Reference proteome</keyword>
<name>A0A418AMU1_9STRA</name>
<accession>A0A418AMU1</accession>
<dbReference type="InterPro" id="IPR052350">
    <property type="entry name" value="Metallo-dep_Lactonases"/>
</dbReference>
<evidence type="ECO:0000313" key="3">
    <source>
        <dbReference type="EMBL" id="RHY26260.1"/>
    </source>
</evidence>
<feature type="domain" description="Amidohydrolase-related" evidence="2">
    <location>
        <begin position="24"/>
        <end position="340"/>
    </location>
</feature>
<gene>
    <name evidence="3" type="ORF">DYB32_007774</name>
</gene>
<dbReference type="InterPro" id="IPR006680">
    <property type="entry name" value="Amidohydro-rel"/>
</dbReference>
<protein>
    <recommendedName>
        <fullName evidence="2">Amidohydrolase-related domain-containing protein</fullName>
    </recommendedName>
</protein>
<dbReference type="InterPro" id="IPR032466">
    <property type="entry name" value="Metal_Hydrolase"/>
</dbReference>
<comment type="caution">
    <text evidence="3">The sequence shown here is derived from an EMBL/GenBank/DDBJ whole genome shotgun (WGS) entry which is preliminary data.</text>
</comment>